<keyword evidence="3" id="KW-1185">Reference proteome</keyword>
<accession>A0AAW0U5M5</accession>
<feature type="region of interest" description="Disordered" evidence="1">
    <location>
        <begin position="36"/>
        <end position="83"/>
    </location>
</feature>
<organism evidence="2 3">
    <name type="scientific">Scylla paramamosain</name>
    <name type="common">Mud crab</name>
    <dbReference type="NCBI Taxonomy" id="85552"/>
    <lineage>
        <taxon>Eukaryota</taxon>
        <taxon>Metazoa</taxon>
        <taxon>Ecdysozoa</taxon>
        <taxon>Arthropoda</taxon>
        <taxon>Crustacea</taxon>
        <taxon>Multicrustacea</taxon>
        <taxon>Malacostraca</taxon>
        <taxon>Eumalacostraca</taxon>
        <taxon>Eucarida</taxon>
        <taxon>Decapoda</taxon>
        <taxon>Pleocyemata</taxon>
        <taxon>Brachyura</taxon>
        <taxon>Eubrachyura</taxon>
        <taxon>Portunoidea</taxon>
        <taxon>Portunidae</taxon>
        <taxon>Portuninae</taxon>
        <taxon>Scylla</taxon>
    </lineage>
</organism>
<dbReference type="EMBL" id="JARAKH010000018">
    <property type="protein sequence ID" value="KAK8394703.1"/>
    <property type="molecule type" value="Genomic_DNA"/>
</dbReference>
<dbReference type="AlphaFoldDB" id="A0AAW0U5M5"/>
<evidence type="ECO:0000313" key="2">
    <source>
        <dbReference type="EMBL" id="KAK8394703.1"/>
    </source>
</evidence>
<gene>
    <name evidence="2" type="ORF">O3P69_005885</name>
</gene>
<evidence type="ECO:0000256" key="1">
    <source>
        <dbReference type="SAM" id="MobiDB-lite"/>
    </source>
</evidence>
<reference evidence="2 3" key="1">
    <citation type="submission" date="2023-03" db="EMBL/GenBank/DDBJ databases">
        <title>High-quality genome of Scylla paramamosain provides insights in environmental adaptation.</title>
        <authorList>
            <person name="Zhang L."/>
        </authorList>
    </citation>
    <scope>NUCLEOTIDE SEQUENCE [LARGE SCALE GENOMIC DNA]</scope>
    <source>
        <strain evidence="2">LZ_2023a</strain>
        <tissue evidence="2">Muscle</tissue>
    </source>
</reference>
<sequence>MTSVEVIGKFAVQPHIQLHRRLQPVVFLQPLPAPQPADAPHLAFAPNSAAPPHPAAPSQPAAAPNPVAAPCPTAASKASRRHKPPAKFCMVHIDPSAPQQGWYQHGAPLHPQEVVA</sequence>
<protein>
    <submittedName>
        <fullName evidence="2">Uncharacterized protein</fullName>
    </submittedName>
</protein>
<evidence type="ECO:0000313" key="3">
    <source>
        <dbReference type="Proteomes" id="UP001487740"/>
    </source>
</evidence>
<comment type="caution">
    <text evidence="2">The sequence shown here is derived from an EMBL/GenBank/DDBJ whole genome shotgun (WGS) entry which is preliminary data.</text>
</comment>
<feature type="compositionally biased region" description="Low complexity" evidence="1">
    <location>
        <begin position="58"/>
        <end position="75"/>
    </location>
</feature>
<dbReference type="Proteomes" id="UP001487740">
    <property type="component" value="Unassembled WGS sequence"/>
</dbReference>
<feature type="compositionally biased region" description="Low complexity" evidence="1">
    <location>
        <begin position="38"/>
        <end position="48"/>
    </location>
</feature>
<proteinExistence type="predicted"/>
<name>A0AAW0U5M5_SCYPA</name>